<evidence type="ECO:0000313" key="2">
    <source>
        <dbReference type="Proteomes" id="UP000020529"/>
    </source>
</evidence>
<name>A0A015W390_BACFG</name>
<dbReference type="EMBL" id="JGCY01000255">
    <property type="protein sequence ID" value="EXY74930.1"/>
    <property type="molecule type" value="Genomic_DNA"/>
</dbReference>
<gene>
    <name evidence="1" type="ORF">M124_1248</name>
</gene>
<dbReference type="PATRIC" id="fig|1339315.3.peg.2030"/>
<reference evidence="1 2" key="1">
    <citation type="submission" date="2014-02" db="EMBL/GenBank/DDBJ databases">
        <authorList>
            <person name="Sears C."/>
            <person name="Carroll K."/>
            <person name="Sack B.R."/>
            <person name="Qadri F."/>
            <person name="Myers L.L."/>
            <person name="Chung G.-T."/>
            <person name="Escheverria P."/>
            <person name="Fraser C.M."/>
            <person name="Sadzewicz L."/>
            <person name="Shefchek K.A."/>
            <person name="Tallon L."/>
            <person name="Das S.P."/>
            <person name="Daugherty S."/>
            <person name="Mongodin E.F."/>
        </authorList>
    </citation>
    <scope>NUCLEOTIDE SEQUENCE [LARGE SCALE GENOMIC DNA]</scope>
    <source>
        <strain evidence="2">3988T(B)14</strain>
    </source>
</reference>
<accession>A0A015W390</accession>
<comment type="caution">
    <text evidence="1">The sequence shown here is derived from an EMBL/GenBank/DDBJ whole genome shotgun (WGS) entry which is preliminary data.</text>
</comment>
<sequence length="54" mass="6221">MLNTVGYSSKENHTGTGLLIVRHLLQLRKSGELNFEISDNKITFEIKLNKIYDK</sequence>
<proteinExistence type="predicted"/>
<organism evidence="1 2">
    <name type="scientific">Bacteroides fragilis str. 3988T(B)14</name>
    <dbReference type="NCBI Taxonomy" id="1339315"/>
    <lineage>
        <taxon>Bacteria</taxon>
        <taxon>Pseudomonadati</taxon>
        <taxon>Bacteroidota</taxon>
        <taxon>Bacteroidia</taxon>
        <taxon>Bacteroidales</taxon>
        <taxon>Bacteroidaceae</taxon>
        <taxon>Bacteroides</taxon>
    </lineage>
</organism>
<evidence type="ECO:0008006" key="3">
    <source>
        <dbReference type="Google" id="ProtNLM"/>
    </source>
</evidence>
<protein>
    <recommendedName>
        <fullName evidence="3">Histidine kinase-, DNA gyrase B-, and HSP90-like ATPase family protein</fullName>
    </recommendedName>
</protein>
<dbReference type="Proteomes" id="UP000020529">
    <property type="component" value="Unassembled WGS sequence"/>
</dbReference>
<evidence type="ECO:0000313" key="1">
    <source>
        <dbReference type="EMBL" id="EXY74930.1"/>
    </source>
</evidence>
<dbReference type="AlphaFoldDB" id="A0A015W390"/>